<proteinExistence type="predicted"/>
<name>K8A3E7_9ENTR</name>
<accession>K8A3E7</accession>
<reference evidence="1" key="1">
    <citation type="submission" date="2012-07" db="EMBL/GenBank/DDBJ databases">
        <authorList>
            <person name="Cummings C."/>
        </authorList>
    </citation>
    <scope>NUCLEOTIDE SEQUENCE</scope>
    <source>
        <strain evidence="1">1330</strain>
    </source>
</reference>
<gene>
    <name evidence="1" type="ORF">BN137_3881</name>
</gene>
<dbReference type="Proteomes" id="UP000009340">
    <property type="component" value="Unassembled WGS sequence"/>
</dbReference>
<evidence type="ECO:0000313" key="1">
    <source>
        <dbReference type="EMBL" id="CCJ74483.1"/>
    </source>
</evidence>
<organism evidence="1 2">
    <name type="scientific">Cronobacter condimenti 1330</name>
    <dbReference type="NCBI Taxonomy" id="1073999"/>
    <lineage>
        <taxon>Bacteria</taxon>
        <taxon>Pseudomonadati</taxon>
        <taxon>Pseudomonadota</taxon>
        <taxon>Gammaproteobacteria</taxon>
        <taxon>Enterobacterales</taxon>
        <taxon>Enterobacteriaceae</taxon>
        <taxon>Cronobacter</taxon>
    </lineage>
</organism>
<dbReference type="AlphaFoldDB" id="K8A3E7"/>
<dbReference type="EMBL" id="CAKW01000138">
    <property type="protein sequence ID" value="CCJ74483.1"/>
    <property type="molecule type" value="Genomic_DNA"/>
</dbReference>
<evidence type="ECO:0000313" key="2">
    <source>
        <dbReference type="Proteomes" id="UP000009340"/>
    </source>
</evidence>
<sequence>MRHISDYAEGRAPDVKKGRRDAFYGASPAYQNVIRSFSEKA</sequence>
<protein>
    <submittedName>
        <fullName evidence="1">Uncharacterized protein</fullName>
    </submittedName>
</protein>
<comment type="caution">
    <text evidence="1">The sequence shown here is derived from an EMBL/GenBank/DDBJ whole genome shotgun (WGS) entry which is preliminary data.</text>
</comment>